<dbReference type="Proteomes" id="UP000214610">
    <property type="component" value="Unassembled WGS sequence"/>
</dbReference>
<protein>
    <recommendedName>
        <fullName evidence="3">XACb0070 ribbon-helix-helix domain-containing protein</fullName>
    </recommendedName>
</protein>
<accession>A0A227KB68</accession>
<gene>
    <name evidence="1" type="ORF">ADH67_11745</name>
</gene>
<reference evidence="2" key="1">
    <citation type="submission" date="2017-05" db="EMBL/GenBank/DDBJ databases">
        <title>Improved OligoMM genomes.</title>
        <authorList>
            <person name="Garzetti D."/>
        </authorList>
    </citation>
    <scope>NUCLEOTIDE SEQUENCE [LARGE SCALE GENOMIC DNA]</scope>
    <source>
        <strain evidence="2">YL45</strain>
    </source>
</reference>
<dbReference type="RefSeq" id="WP_066592347.1">
    <property type="nucleotide sequence ID" value="NZ_CAJTBZ010000025.1"/>
</dbReference>
<name>A0A227KB68_9BURK</name>
<comment type="caution">
    <text evidence="1">The sequence shown here is derived from an EMBL/GenBank/DDBJ whole genome shotgun (WGS) entry which is preliminary data.</text>
</comment>
<keyword evidence="2" id="KW-1185">Reference proteome</keyword>
<dbReference type="AlphaFoldDB" id="A0A227KB68"/>
<organism evidence="1 2">
    <name type="scientific">Turicimonas muris</name>
    <dbReference type="NCBI Taxonomy" id="1796652"/>
    <lineage>
        <taxon>Bacteria</taxon>
        <taxon>Pseudomonadati</taxon>
        <taxon>Pseudomonadota</taxon>
        <taxon>Betaproteobacteria</taxon>
        <taxon>Burkholderiales</taxon>
        <taxon>Sutterellaceae</taxon>
        <taxon>Turicimonas</taxon>
    </lineage>
</organism>
<dbReference type="EMBL" id="NHMP01000010">
    <property type="protein sequence ID" value="OXE44549.1"/>
    <property type="molecule type" value="Genomic_DNA"/>
</dbReference>
<evidence type="ECO:0008006" key="3">
    <source>
        <dbReference type="Google" id="ProtNLM"/>
    </source>
</evidence>
<dbReference type="GeneID" id="78361246"/>
<evidence type="ECO:0000313" key="2">
    <source>
        <dbReference type="Proteomes" id="UP000214610"/>
    </source>
</evidence>
<evidence type="ECO:0000313" key="1">
    <source>
        <dbReference type="EMBL" id="OXE44549.1"/>
    </source>
</evidence>
<sequence>MSLVKWDVSVPEELNDAAMKYLAESGQGVEGLSNLVATAVGKFVQDPRALDKESDVTEGELNDLIAASLAKFKEKYSGITEGEIRDMINQAVQKTKEKYSGITFGQFNDMVNEGVKTLKDKLTK</sequence>
<proteinExistence type="predicted"/>